<accession>A0A2T0FH26</accession>
<gene>
    <name evidence="9" type="ORF">B9G98_01911</name>
</gene>
<organism evidence="9 10">
    <name type="scientific">Wickerhamiella sorbophila</name>
    <dbReference type="NCBI Taxonomy" id="45607"/>
    <lineage>
        <taxon>Eukaryota</taxon>
        <taxon>Fungi</taxon>
        <taxon>Dikarya</taxon>
        <taxon>Ascomycota</taxon>
        <taxon>Saccharomycotina</taxon>
        <taxon>Dipodascomycetes</taxon>
        <taxon>Dipodascales</taxon>
        <taxon>Trichomonascaceae</taxon>
        <taxon>Wickerhamiella</taxon>
    </lineage>
</organism>
<dbReference type="OrthoDB" id="302966at2759"/>
<evidence type="ECO:0000256" key="7">
    <source>
        <dbReference type="SAM" id="MobiDB-lite"/>
    </source>
</evidence>
<keyword evidence="3" id="KW-0479">Metal-binding</keyword>
<evidence type="ECO:0000256" key="3">
    <source>
        <dbReference type="ARBA" id="ARBA00022723"/>
    </source>
</evidence>
<comment type="caution">
    <text evidence="9">The sequence shown here is derived from an EMBL/GenBank/DDBJ whole genome shotgun (WGS) entry which is preliminary data.</text>
</comment>
<evidence type="ECO:0000256" key="1">
    <source>
        <dbReference type="ARBA" id="ARBA00004496"/>
    </source>
</evidence>
<sequence length="446" mass="49861">MPRKYVPITALLDDFSLDEEPGGLGAPKRADLAKGGTQTPRASRHRLKRPERRQLSSQQYINMTCRFVLKPGTVFPLPDEVVDFESVLRAVAAPAGCPICLETAVVPRMLSCGHIMCLPCFFRFLKYSEEHVCPVCGEPTPRAVTNVSFLPADPRFLPQLDHEVVLNLVSKPLSGFPRPVGEALSSEVEDQLRYSRLVYGTEAYCAKESTREIQELEDLMSENVEEGYAQALAACKADLASASKTSKPPAPPAGKPSYFYYQTAFESPTTYVLSPLDITVLKACFGEYSDFPSLLIAKVDNIIHKTVDNDIRKRMKFLGHIPTDAPLVLLECDWRGVLPAEVVSKFGKQLSERRKRRKTRDRIDNKRRQKAEQESDSRMRAEVLVETSPPEPANINLTELPSLGARPAPPPRTAKWVDSQAEFDEMMANAYVTKRGRRKIVLSSNH</sequence>
<evidence type="ECO:0000259" key="8">
    <source>
        <dbReference type="PROSITE" id="PS50089"/>
    </source>
</evidence>
<keyword evidence="4 6" id="KW-0863">Zinc-finger</keyword>
<keyword evidence="2" id="KW-0963">Cytoplasm</keyword>
<evidence type="ECO:0000256" key="5">
    <source>
        <dbReference type="ARBA" id="ARBA00022833"/>
    </source>
</evidence>
<proteinExistence type="predicted"/>
<dbReference type="InterPro" id="IPR039739">
    <property type="entry name" value="MAG2/RNF10"/>
</dbReference>
<dbReference type="GO" id="GO:0045944">
    <property type="term" value="P:positive regulation of transcription by RNA polymerase II"/>
    <property type="evidence" value="ECO:0007669"/>
    <property type="project" value="TreeGrafter"/>
</dbReference>
<dbReference type="Pfam" id="PF00097">
    <property type="entry name" value="zf-C3HC4"/>
    <property type="match status" value="1"/>
</dbReference>
<dbReference type="GeneID" id="36515659"/>
<evidence type="ECO:0000256" key="2">
    <source>
        <dbReference type="ARBA" id="ARBA00022490"/>
    </source>
</evidence>
<dbReference type="SUPFAM" id="SSF57850">
    <property type="entry name" value="RING/U-box"/>
    <property type="match status" value="1"/>
</dbReference>
<dbReference type="InterPro" id="IPR018957">
    <property type="entry name" value="Znf_C3HC4_RING-type"/>
</dbReference>
<evidence type="ECO:0000256" key="4">
    <source>
        <dbReference type="ARBA" id="ARBA00022771"/>
    </source>
</evidence>
<keyword evidence="5" id="KW-0862">Zinc</keyword>
<feature type="compositionally biased region" description="Basic and acidic residues" evidence="7">
    <location>
        <begin position="361"/>
        <end position="383"/>
    </location>
</feature>
<protein>
    <submittedName>
        <fullName evidence="9">Putative RING finger protein P8B7.23</fullName>
    </submittedName>
</protein>
<dbReference type="Gene3D" id="3.30.40.10">
    <property type="entry name" value="Zinc/RING finger domain, C3HC4 (zinc finger)"/>
    <property type="match status" value="1"/>
</dbReference>
<dbReference type="AlphaFoldDB" id="A0A2T0FH26"/>
<dbReference type="GO" id="GO:0005737">
    <property type="term" value="C:cytoplasm"/>
    <property type="evidence" value="ECO:0007669"/>
    <property type="project" value="UniProtKB-SubCell"/>
</dbReference>
<feature type="region of interest" description="Disordered" evidence="7">
    <location>
        <begin position="349"/>
        <end position="415"/>
    </location>
</feature>
<dbReference type="GO" id="GO:0000976">
    <property type="term" value="F:transcription cis-regulatory region binding"/>
    <property type="evidence" value="ECO:0007669"/>
    <property type="project" value="TreeGrafter"/>
</dbReference>
<keyword evidence="10" id="KW-1185">Reference proteome</keyword>
<comment type="subcellular location">
    <subcellularLocation>
        <location evidence="1">Cytoplasm</location>
    </subcellularLocation>
</comment>
<dbReference type="PANTHER" id="PTHR12983:SF9">
    <property type="entry name" value="E3 UBIQUITIN-PROTEIN LIGASE RNF10"/>
    <property type="match status" value="1"/>
</dbReference>
<feature type="region of interest" description="Disordered" evidence="7">
    <location>
        <begin position="19"/>
        <end position="53"/>
    </location>
</feature>
<evidence type="ECO:0000313" key="10">
    <source>
        <dbReference type="Proteomes" id="UP000238350"/>
    </source>
</evidence>
<feature type="domain" description="RING-type" evidence="8">
    <location>
        <begin position="97"/>
        <end position="136"/>
    </location>
</feature>
<feature type="compositionally biased region" description="Basic residues" evidence="7">
    <location>
        <begin position="42"/>
        <end position="51"/>
    </location>
</feature>
<dbReference type="GO" id="GO:0008270">
    <property type="term" value="F:zinc ion binding"/>
    <property type="evidence" value="ECO:0007669"/>
    <property type="project" value="UniProtKB-KW"/>
</dbReference>
<dbReference type="RefSeq" id="XP_024664236.1">
    <property type="nucleotide sequence ID" value="XM_024808468.1"/>
</dbReference>
<evidence type="ECO:0000256" key="6">
    <source>
        <dbReference type="PROSITE-ProRule" id="PRU00175"/>
    </source>
</evidence>
<dbReference type="InterPro" id="IPR001841">
    <property type="entry name" value="Znf_RING"/>
</dbReference>
<dbReference type="Proteomes" id="UP000238350">
    <property type="component" value="Unassembled WGS sequence"/>
</dbReference>
<name>A0A2T0FH26_9ASCO</name>
<dbReference type="EMBL" id="NDIQ01000021">
    <property type="protein sequence ID" value="PRT54291.1"/>
    <property type="molecule type" value="Genomic_DNA"/>
</dbReference>
<dbReference type="PROSITE" id="PS50089">
    <property type="entry name" value="ZF_RING_2"/>
    <property type="match status" value="1"/>
</dbReference>
<dbReference type="STRING" id="45607.A0A2T0FH26"/>
<evidence type="ECO:0000313" key="9">
    <source>
        <dbReference type="EMBL" id="PRT54291.1"/>
    </source>
</evidence>
<dbReference type="SMART" id="SM00184">
    <property type="entry name" value="RING"/>
    <property type="match status" value="1"/>
</dbReference>
<dbReference type="InterPro" id="IPR013083">
    <property type="entry name" value="Znf_RING/FYVE/PHD"/>
</dbReference>
<reference evidence="9 10" key="1">
    <citation type="submission" date="2017-04" db="EMBL/GenBank/DDBJ databases">
        <title>Genome sequencing of [Candida] sorbophila.</title>
        <authorList>
            <person name="Ahn J.O."/>
        </authorList>
    </citation>
    <scope>NUCLEOTIDE SEQUENCE [LARGE SCALE GENOMIC DNA]</scope>
    <source>
        <strain evidence="9 10">DS02</strain>
    </source>
</reference>
<dbReference type="PANTHER" id="PTHR12983">
    <property type="entry name" value="RING FINGER 10 FAMILY MEMBER"/>
    <property type="match status" value="1"/>
</dbReference>